<dbReference type="OrthoDB" id="271080at2759"/>
<accession>A0A9W6X2U9</accession>
<dbReference type="Proteomes" id="UP001165083">
    <property type="component" value="Unassembled WGS sequence"/>
</dbReference>
<comment type="caution">
    <text evidence="1">The sequence shown here is derived from an EMBL/GenBank/DDBJ whole genome shotgun (WGS) entry which is preliminary data.</text>
</comment>
<dbReference type="InterPro" id="IPR008979">
    <property type="entry name" value="Galactose-bd-like_sf"/>
</dbReference>
<dbReference type="PANTHER" id="PTHR33906:SF1">
    <property type="entry name" value="INTRAFLAGELLAR TRANSPORT PROTEIN 25 HOMOLOG"/>
    <property type="match status" value="1"/>
</dbReference>
<evidence type="ECO:0000313" key="1">
    <source>
        <dbReference type="EMBL" id="GMF27654.1"/>
    </source>
</evidence>
<dbReference type="PANTHER" id="PTHR33906">
    <property type="entry name" value="INTRAFLAGELLAR TRANSPORT PROTEIN 25 HOMOLOG"/>
    <property type="match status" value="1"/>
</dbReference>
<keyword evidence="2" id="KW-1185">Reference proteome</keyword>
<dbReference type="EMBL" id="BSXW01000671">
    <property type="protein sequence ID" value="GMF27654.1"/>
    <property type="molecule type" value="Genomic_DNA"/>
</dbReference>
<dbReference type="SUPFAM" id="SSF49785">
    <property type="entry name" value="Galactose-binding domain-like"/>
    <property type="match status" value="1"/>
</dbReference>
<evidence type="ECO:0000313" key="2">
    <source>
        <dbReference type="Proteomes" id="UP001165083"/>
    </source>
</evidence>
<dbReference type="Gene3D" id="2.60.120.260">
    <property type="entry name" value="Galactose-binding domain-like"/>
    <property type="match status" value="1"/>
</dbReference>
<reference evidence="1" key="1">
    <citation type="submission" date="2023-04" db="EMBL/GenBank/DDBJ databases">
        <title>Phytophthora lilii NBRC 32176.</title>
        <authorList>
            <person name="Ichikawa N."/>
            <person name="Sato H."/>
            <person name="Tonouchi N."/>
        </authorList>
    </citation>
    <scope>NUCLEOTIDE SEQUENCE</scope>
    <source>
        <strain evidence="1">NBRC 32176</strain>
    </source>
</reference>
<organism evidence="1 2">
    <name type="scientific">Phytophthora lilii</name>
    <dbReference type="NCBI Taxonomy" id="2077276"/>
    <lineage>
        <taxon>Eukaryota</taxon>
        <taxon>Sar</taxon>
        <taxon>Stramenopiles</taxon>
        <taxon>Oomycota</taxon>
        <taxon>Peronosporomycetes</taxon>
        <taxon>Peronosporales</taxon>
        <taxon>Peronosporaceae</taxon>
        <taxon>Phytophthora</taxon>
    </lineage>
</organism>
<dbReference type="GO" id="GO:0005929">
    <property type="term" value="C:cilium"/>
    <property type="evidence" value="ECO:0007669"/>
    <property type="project" value="TreeGrafter"/>
</dbReference>
<name>A0A9W6X2U9_9STRA</name>
<dbReference type="InterPro" id="IPR033558">
    <property type="entry name" value="IFT25"/>
</dbReference>
<proteinExistence type="predicted"/>
<sequence length="105" mass="11592">MELALDEEGAQVTAVTSYDPNFPPVNILDGFPQEIVVQLATTASVVRAKMWTRNAKEISVESCCGPTPTKWEKLFDTSKRLLTSKHLLQSELTLSAAGRAKGDRW</sequence>
<protein>
    <submittedName>
        <fullName evidence="1">Unnamed protein product</fullName>
    </submittedName>
</protein>
<dbReference type="GO" id="GO:0042073">
    <property type="term" value="P:intraciliary transport"/>
    <property type="evidence" value="ECO:0007669"/>
    <property type="project" value="InterPro"/>
</dbReference>
<dbReference type="GO" id="GO:0030992">
    <property type="term" value="C:intraciliary transport particle B"/>
    <property type="evidence" value="ECO:0007669"/>
    <property type="project" value="InterPro"/>
</dbReference>
<dbReference type="AlphaFoldDB" id="A0A9W6X2U9"/>
<gene>
    <name evidence="1" type="ORF">Plil01_001158200</name>
</gene>